<keyword evidence="1" id="KW-0812">Transmembrane</keyword>
<dbReference type="RefSeq" id="WP_283237596.1">
    <property type="nucleotide sequence ID" value="NZ_JASGBP010000001.1"/>
</dbReference>
<keyword evidence="1" id="KW-0472">Membrane</keyword>
<evidence type="ECO:0000313" key="2">
    <source>
        <dbReference type="EMBL" id="MDI9255905.1"/>
    </source>
</evidence>
<dbReference type="Proteomes" id="UP001230035">
    <property type="component" value="Unassembled WGS sequence"/>
</dbReference>
<evidence type="ECO:0000256" key="1">
    <source>
        <dbReference type="SAM" id="Phobius"/>
    </source>
</evidence>
<proteinExistence type="predicted"/>
<keyword evidence="1" id="KW-1133">Transmembrane helix</keyword>
<name>A0ABT6XLE4_9FLAO</name>
<evidence type="ECO:0000313" key="3">
    <source>
        <dbReference type="Proteomes" id="UP001230035"/>
    </source>
</evidence>
<organism evidence="2 3">
    <name type="scientific">Flavobacterium sedimenticola</name>
    <dbReference type="NCBI Taxonomy" id="3043286"/>
    <lineage>
        <taxon>Bacteria</taxon>
        <taxon>Pseudomonadati</taxon>
        <taxon>Bacteroidota</taxon>
        <taxon>Flavobacteriia</taxon>
        <taxon>Flavobacteriales</taxon>
        <taxon>Flavobacteriaceae</taxon>
        <taxon>Flavobacterium</taxon>
    </lineage>
</organism>
<sequence>MRLISLLQQVNIDEKIKNAPDNGYLIGVWIGYILPFAVLAGLAWLLYRKAKKRQDEL</sequence>
<dbReference type="EMBL" id="JASGBP010000001">
    <property type="protein sequence ID" value="MDI9255905.1"/>
    <property type="molecule type" value="Genomic_DNA"/>
</dbReference>
<reference evidence="2 3" key="1">
    <citation type="submission" date="2023-05" db="EMBL/GenBank/DDBJ databases">
        <title>Flavobacterium sedimenti sp. nov., isolated from the sediment.</title>
        <authorList>
            <person name="Wu N."/>
        </authorList>
    </citation>
    <scope>NUCLEOTIDE SEQUENCE [LARGE SCALE GENOMIC DNA]</scope>
    <source>
        <strain evidence="2 3">YZ-48</strain>
    </source>
</reference>
<keyword evidence="3" id="KW-1185">Reference proteome</keyword>
<comment type="caution">
    <text evidence="2">The sequence shown here is derived from an EMBL/GenBank/DDBJ whole genome shotgun (WGS) entry which is preliminary data.</text>
</comment>
<protein>
    <submittedName>
        <fullName evidence="2">Uncharacterized protein</fullName>
    </submittedName>
</protein>
<gene>
    <name evidence="2" type="ORF">QHT84_00610</name>
</gene>
<accession>A0ABT6XLE4</accession>
<feature type="transmembrane region" description="Helical" evidence="1">
    <location>
        <begin position="24"/>
        <end position="47"/>
    </location>
</feature>